<reference evidence="1 2" key="1">
    <citation type="submission" date="2017-09" db="EMBL/GenBank/DDBJ databases">
        <title>Bacterial strain isolated from the female urinary microbiota.</title>
        <authorList>
            <person name="Thomas-White K."/>
            <person name="Kumar N."/>
            <person name="Forster S."/>
            <person name="Putonti C."/>
            <person name="Lawley T."/>
            <person name="Wolfe A.J."/>
        </authorList>
    </citation>
    <scope>NUCLEOTIDE SEQUENCE [LARGE SCALE GENOMIC DNA]</scope>
    <source>
        <strain evidence="1 2">UMB0834</strain>
    </source>
</reference>
<protein>
    <submittedName>
        <fullName evidence="1">Uncharacterized protein</fullName>
    </submittedName>
</protein>
<name>A0A1Z3U3L1_9STAP</name>
<dbReference type="RefSeq" id="WP_070503054.1">
    <property type="nucleotide sequence ID" value="NZ_CP022096.2"/>
</dbReference>
<evidence type="ECO:0000313" key="2">
    <source>
        <dbReference type="Proteomes" id="UP000235748"/>
    </source>
</evidence>
<comment type="caution">
    <text evidence="1">The sequence shown here is derived from an EMBL/GenBank/DDBJ whole genome shotgun (WGS) entry which is preliminary data.</text>
</comment>
<accession>A0A1Z3U3L1</accession>
<dbReference type="EMBL" id="PNGG01000001">
    <property type="protein sequence ID" value="PMC20414.1"/>
    <property type="molecule type" value="Genomic_DNA"/>
</dbReference>
<dbReference type="Proteomes" id="UP000235748">
    <property type="component" value="Unassembled WGS sequence"/>
</dbReference>
<evidence type="ECO:0000313" key="1">
    <source>
        <dbReference type="EMBL" id="PMC20414.1"/>
    </source>
</evidence>
<proteinExistence type="predicted"/>
<dbReference type="KEGG" id="spet:CEP67_11460"/>
<dbReference type="GeneID" id="42044452"/>
<dbReference type="PROSITE" id="PS51257">
    <property type="entry name" value="PROKAR_LIPOPROTEIN"/>
    <property type="match status" value="1"/>
</dbReference>
<sequence length="268" mass="31292">MYKNFKLIAILMLTTLIILTGCELPIKKKSDYPTTAKRFISHLAVNNQDVPSSYKEVIAIDKKHQKDLEKYYKEYKNNIDKNDLKNKDYKKLDHILTEIYEVNHDFMKNINQIGNVKNIDESTYTKHLEQYLYLGEMLTGNVAIELDEFNLDYDEVLGKKHASMLEDLLTNEEMPTTQLRFFAYKQGHGNVVPKNQRSNISKIDLNKYQDYTTKRHNKKLSKQNINEVIDSINNKLDDDLQFKHVDDAMPACIVSTLSEELKALNKYA</sequence>
<gene>
    <name evidence="1" type="ORF">CJ235_01705</name>
</gene>
<organism evidence="1 2">
    <name type="scientific">Staphylococcus pettenkoferi</name>
    <dbReference type="NCBI Taxonomy" id="170573"/>
    <lineage>
        <taxon>Bacteria</taxon>
        <taxon>Bacillati</taxon>
        <taxon>Bacillota</taxon>
        <taxon>Bacilli</taxon>
        <taxon>Bacillales</taxon>
        <taxon>Staphylococcaceae</taxon>
        <taxon>Staphylococcus</taxon>
    </lineage>
</organism>
<dbReference type="AlphaFoldDB" id="A0A1Z3U3L1"/>